<keyword evidence="3" id="KW-1185">Reference proteome</keyword>
<sequence>MASKCDECVNYEYDEDYESYVCLANLDEDDMAKFISGNYNECPFYRPGDEYTIVRKQN</sequence>
<evidence type="ECO:0000313" key="3">
    <source>
        <dbReference type="Proteomes" id="UP000235589"/>
    </source>
</evidence>
<dbReference type="Proteomes" id="UP000235589">
    <property type="component" value="Chromosome"/>
</dbReference>
<dbReference type="InterPro" id="IPR045525">
    <property type="entry name" value="DUF6472"/>
</dbReference>
<gene>
    <name evidence="2" type="ORF">B9O19_00820</name>
</gene>
<dbReference type="GeneID" id="98063713"/>
<reference evidence="2 3" key="1">
    <citation type="submission" date="2017-04" db="EMBL/GenBank/DDBJ databases">
        <title>Monoglobus pectinilyticus 14 draft genome.</title>
        <authorList>
            <person name="Kim C."/>
            <person name="Rosendale D.I."/>
            <person name="Kelly W.J."/>
            <person name="Tannock G.W."/>
            <person name="Patchett M.L."/>
            <person name="Jordens J.Z."/>
        </authorList>
    </citation>
    <scope>NUCLEOTIDE SEQUENCE [LARGE SCALE GENOMIC DNA]</scope>
    <source>
        <strain evidence="2 3">14</strain>
    </source>
</reference>
<evidence type="ECO:0000313" key="2">
    <source>
        <dbReference type="EMBL" id="AUO18997.1"/>
    </source>
</evidence>
<evidence type="ECO:0000259" key="1">
    <source>
        <dbReference type="Pfam" id="PF20076"/>
    </source>
</evidence>
<dbReference type="RefSeq" id="WP_169925264.1">
    <property type="nucleotide sequence ID" value="NZ_CP020991.1"/>
</dbReference>
<organism evidence="2 3">
    <name type="scientific">Monoglobus pectinilyticus</name>
    <dbReference type="NCBI Taxonomy" id="1981510"/>
    <lineage>
        <taxon>Bacteria</taxon>
        <taxon>Bacillati</taxon>
        <taxon>Bacillota</taxon>
        <taxon>Clostridia</taxon>
        <taxon>Monoglobales</taxon>
        <taxon>Monoglobaceae</taxon>
        <taxon>Monoglobus</taxon>
    </lineage>
</organism>
<proteinExistence type="predicted"/>
<dbReference type="AlphaFoldDB" id="A0A2K9P148"/>
<dbReference type="KEGG" id="mpec:B9O19_00820"/>
<dbReference type="Pfam" id="PF20076">
    <property type="entry name" value="DUF6472"/>
    <property type="match status" value="1"/>
</dbReference>
<name>A0A2K9P148_9FIRM</name>
<dbReference type="EMBL" id="CP020991">
    <property type="protein sequence ID" value="AUO18997.1"/>
    <property type="molecule type" value="Genomic_DNA"/>
</dbReference>
<accession>A0A2K9P148</accession>
<protein>
    <recommendedName>
        <fullName evidence="1">DUF6472 domain-containing protein</fullName>
    </recommendedName>
</protein>
<feature type="domain" description="DUF6472" evidence="1">
    <location>
        <begin position="3"/>
        <end position="57"/>
    </location>
</feature>